<keyword evidence="2 9" id="KW-0813">Transport</keyword>
<evidence type="ECO:0000256" key="1">
    <source>
        <dbReference type="ARBA" id="ARBA00004429"/>
    </source>
</evidence>
<dbReference type="PANTHER" id="PTHR35011:SF2">
    <property type="entry name" value="2,3-DIKETO-L-GULONATE TRAP TRANSPORTER SMALL PERMEASE PROTEIN YIAM"/>
    <property type="match status" value="1"/>
</dbReference>
<protein>
    <recommendedName>
        <fullName evidence="9">TRAP transporter small permease protein</fullName>
    </recommendedName>
</protein>
<name>A0A4R6U4K8_9GAMM</name>
<keyword evidence="3" id="KW-1003">Cell membrane</keyword>
<dbReference type="GO" id="GO:0022857">
    <property type="term" value="F:transmembrane transporter activity"/>
    <property type="evidence" value="ECO:0007669"/>
    <property type="project" value="UniProtKB-UniRule"/>
</dbReference>
<evidence type="ECO:0000256" key="7">
    <source>
        <dbReference type="ARBA" id="ARBA00023136"/>
    </source>
</evidence>
<reference evidence="11 12" key="1">
    <citation type="submission" date="2019-03" db="EMBL/GenBank/DDBJ databases">
        <title>Genomic Encyclopedia of Type Strains, Phase IV (KMG-IV): sequencing the most valuable type-strain genomes for metagenomic binning, comparative biology and taxonomic classification.</title>
        <authorList>
            <person name="Goeker M."/>
        </authorList>
    </citation>
    <scope>NUCLEOTIDE SEQUENCE [LARGE SCALE GENOMIC DNA]</scope>
    <source>
        <strain evidence="11 12">DSM 28679</strain>
    </source>
</reference>
<evidence type="ECO:0000256" key="8">
    <source>
        <dbReference type="ARBA" id="ARBA00038436"/>
    </source>
</evidence>
<organism evidence="11 12">
    <name type="scientific">Thiopseudomonas denitrificans</name>
    <dbReference type="NCBI Taxonomy" id="1501432"/>
    <lineage>
        <taxon>Bacteria</taxon>
        <taxon>Pseudomonadati</taxon>
        <taxon>Pseudomonadota</taxon>
        <taxon>Gammaproteobacteria</taxon>
        <taxon>Pseudomonadales</taxon>
        <taxon>Pseudomonadaceae</taxon>
        <taxon>Thiopseudomonas</taxon>
    </lineage>
</organism>
<evidence type="ECO:0000256" key="6">
    <source>
        <dbReference type="ARBA" id="ARBA00022989"/>
    </source>
</evidence>
<dbReference type="OrthoDB" id="6363908at2"/>
<feature type="domain" description="Tripartite ATP-independent periplasmic transporters DctQ component" evidence="10">
    <location>
        <begin position="22"/>
        <end position="153"/>
    </location>
</feature>
<keyword evidence="12" id="KW-1185">Reference proteome</keyword>
<comment type="subcellular location">
    <subcellularLocation>
        <location evidence="1 9">Cell inner membrane</location>
        <topology evidence="1 9">Multi-pass membrane protein</topology>
    </subcellularLocation>
</comment>
<feature type="transmembrane region" description="Helical" evidence="9">
    <location>
        <begin position="46"/>
        <end position="64"/>
    </location>
</feature>
<keyword evidence="5 9" id="KW-0812">Transmembrane</keyword>
<dbReference type="AlphaFoldDB" id="A0A4R6U4K8"/>
<evidence type="ECO:0000259" key="10">
    <source>
        <dbReference type="Pfam" id="PF04290"/>
    </source>
</evidence>
<dbReference type="InterPro" id="IPR055348">
    <property type="entry name" value="DctQ"/>
</dbReference>
<comment type="function">
    <text evidence="9">Part of the tripartite ATP-independent periplasmic (TRAP) transport system.</text>
</comment>
<comment type="subunit">
    <text evidence="9">The complex comprises the extracytoplasmic solute receptor protein and the two transmembrane proteins.</text>
</comment>
<evidence type="ECO:0000256" key="2">
    <source>
        <dbReference type="ARBA" id="ARBA00022448"/>
    </source>
</evidence>
<accession>A0A4R6U4K8</accession>
<proteinExistence type="inferred from homology"/>
<feature type="transmembrane region" description="Helical" evidence="9">
    <location>
        <begin position="85"/>
        <end position="106"/>
    </location>
</feature>
<evidence type="ECO:0000256" key="9">
    <source>
        <dbReference type="RuleBase" id="RU369079"/>
    </source>
</evidence>
<evidence type="ECO:0000313" key="11">
    <source>
        <dbReference type="EMBL" id="TDQ39395.1"/>
    </source>
</evidence>
<dbReference type="Pfam" id="PF04290">
    <property type="entry name" value="DctQ"/>
    <property type="match status" value="1"/>
</dbReference>
<feature type="transmembrane region" description="Helical" evidence="9">
    <location>
        <begin position="12"/>
        <end position="34"/>
    </location>
</feature>
<dbReference type="InterPro" id="IPR007387">
    <property type="entry name" value="TRAP_DctQ"/>
</dbReference>
<dbReference type="EMBL" id="SNYK01000002">
    <property type="protein sequence ID" value="TDQ39395.1"/>
    <property type="molecule type" value="Genomic_DNA"/>
</dbReference>
<gene>
    <name evidence="11" type="ORF">DFQ45_10286</name>
</gene>
<evidence type="ECO:0000256" key="5">
    <source>
        <dbReference type="ARBA" id="ARBA00022692"/>
    </source>
</evidence>
<dbReference type="Proteomes" id="UP000294575">
    <property type="component" value="Unassembled WGS sequence"/>
</dbReference>
<dbReference type="RefSeq" id="WP_101497466.1">
    <property type="nucleotide sequence ID" value="NZ_LNJZ01000009.1"/>
</dbReference>
<evidence type="ECO:0000313" key="12">
    <source>
        <dbReference type="Proteomes" id="UP000294575"/>
    </source>
</evidence>
<keyword evidence="4 9" id="KW-0997">Cell inner membrane</keyword>
<comment type="caution">
    <text evidence="11">The sequence shown here is derived from an EMBL/GenBank/DDBJ whole genome shotgun (WGS) entry which is preliminary data.</text>
</comment>
<sequence>MSKPKSRFMPESWLGILALAGITAISLANVVVRYATDVSFAFTEEFSVFLMVVLAFAGAAVAARNNEHIRITLLEEKLGHTGRKVLYTLQWLGAMLVLALVAWYGGELAWEEYSWESLSPGLGYPTWLYLIWLPILSLAIMLRSTQNWWQRLRQPVVEAGHES</sequence>
<feature type="transmembrane region" description="Helical" evidence="9">
    <location>
        <begin position="126"/>
        <end position="144"/>
    </location>
</feature>
<evidence type="ECO:0000256" key="3">
    <source>
        <dbReference type="ARBA" id="ARBA00022475"/>
    </source>
</evidence>
<keyword evidence="6 9" id="KW-1133">Transmembrane helix</keyword>
<keyword evidence="7 9" id="KW-0472">Membrane</keyword>
<comment type="similarity">
    <text evidence="8 9">Belongs to the TRAP transporter small permease family.</text>
</comment>
<dbReference type="GO" id="GO:0005886">
    <property type="term" value="C:plasma membrane"/>
    <property type="evidence" value="ECO:0007669"/>
    <property type="project" value="UniProtKB-SubCell"/>
</dbReference>
<dbReference type="PANTHER" id="PTHR35011">
    <property type="entry name" value="2,3-DIKETO-L-GULONATE TRAP TRANSPORTER SMALL PERMEASE PROTEIN YIAM"/>
    <property type="match status" value="1"/>
</dbReference>
<evidence type="ECO:0000256" key="4">
    <source>
        <dbReference type="ARBA" id="ARBA00022519"/>
    </source>
</evidence>
<dbReference type="GO" id="GO:0015740">
    <property type="term" value="P:C4-dicarboxylate transport"/>
    <property type="evidence" value="ECO:0007669"/>
    <property type="project" value="TreeGrafter"/>
</dbReference>